<dbReference type="AlphaFoldDB" id="A0A0R9NM25"/>
<dbReference type="EMBL" id="HM008710">
    <property type="protein sequence ID" value="ALC78597.1"/>
    <property type="molecule type" value="Genomic_DNA"/>
</dbReference>
<geneLocation type="plasmid" evidence="2">
    <name>lp150</name>
</geneLocation>
<accession>A0A0R9NM25</accession>
<reference evidence="2" key="1">
    <citation type="submission" date="2012-01" db="EMBL/GenBank/DDBJ databases">
        <authorList>
            <person name="Wikstroem N."/>
        </authorList>
    </citation>
    <scope>NUCLEOTIDE SEQUENCE</scope>
    <source>
        <strain evidence="2">91E135</strain>
        <plasmid evidence="2">lp150</plasmid>
    </source>
</reference>
<reference evidence="2" key="2">
    <citation type="journal article" date="2013" name="J. Bacteriol.">
        <title>Large linear plasmids of Borrelia species that cause relapsing fever.</title>
        <authorList>
            <person name="Miller S.C."/>
            <person name="Porcella S.F."/>
            <person name="Raffel S.J."/>
            <person name="Schwan T.G."/>
            <person name="Barbour A.G."/>
        </authorList>
    </citation>
    <scope>NUCLEOTIDE SEQUENCE</scope>
    <source>
        <strain evidence="2">91E135</strain>
        <plasmid evidence="2">lp150</plasmid>
    </source>
</reference>
<name>A0A0R9NM25_BORT9</name>
<reference evidence="2" key="3">
    <citation type="submission" date="2015-06" db="EMBL/GenBank/DDBJ databases">
        <authorList>
            <person name="Hoefler B.C."/>
            <person name="Straight P.D."/>
        </authorList>
    </citation>
    <scope>NUCLEOTIDE SEQUENCE</scope>
    <source>
        <strain evidence="2">91E135</strain>
        <plasmid evidence="2">lp150</plasmid>
    </source>
</reference>
<sequence length="44" mass="5130">MMYVNEETVFKIIICASLLVFIVNFFAEESEEFRASYLSNESNT</sequence>
<proteinExistence type="predicted"/>
<organism evidence="2">
    <name type="scientific">Borrelia turicatae (strain 91E135)</name>
    <dbReference type="NCBI Taxonomy" id="314724"/>
    <lineage>
        <taxon>Bacteria</taxon>
        <taxon>Pseudomonadati</taxon>
        <taxon>Spirochaetota</taxon>
        <taxon>Spirochaetia</taxon>
        <taxon>Spirochaetales</taxon>
        <taxon>Borreliaceae</taxon>
        <taxon>Borrelia</taxon>
    </lineage>
</organism>
<evidence type="ECO:0000313" key="2">
    <source>
        <dbReference type="EMBL" id="ALC78597.1"/>
    </source>
</evidence>
<gene>
    <name evidence="2" type="ORF">BTA085a</name>
</gene>
<keyword evidence="1" id="KW-0812">Transmembrane</keyword>
<protein>
    <submittedName>
        <fullName evidence="2">Uncharacterized protein</fullName>
    </submittedName>
</protein>
<keyword evidence="2" id="KW-0614">Plasmid</keyword>
<keyword evidence="1" id="KW-0472">Membrane</keyword>
<keyword evidence="1" id="KW-1133">Transmembrane helix</keyword>
<evidence type="ECO:0000256" key="1">
    <source>
        <dbReference type="SAM" id="Phobius"/>
    </source>
</evidence>
<feature type="transmembrane region" description="Helical" evidence="1">
    <location>
        <begin position="9"/>
        <end position="27"/>
    </location>
</feature>